<dbReference type="Gene3D" id="3.40.720.10">
    <property type="entry name" value="Alkaline Phosphatase, subunit A"/>
    <property type="match status" value="3"/>
</dbReference>
<sequence length="691" mass="76949">MHSIDDERMIMKMKRKALTEKIAVIGVDGFEPRLAKKFLDQGKMPNLQKFIDRGSCRDDLVLLGAVPTVTPTLWTTLSTGAYPGTHGITCFFGHNHGQLDSLVYNLDSRRCKAEPLWNIYAEEANKKTLVWHWPGSSWPATSDSPNLHVVDGTQPQTINTGIAGIDISKIVVASDKFTEVQFLPNTSTITPGAGCIIENVEELMEDDGEVSYLRAAISSGAKVIKNIITCEEENEVNVLAKMIADSVKSPIKEAAGWANAPAGAKEFTIILGKGLERRPVLLLQNEQGVYDTIQVYKAKKDAQPLVTLKAEQSAYDVVDTITNDDGEPVLGNRNYHALTISPDGSQVTMLIGMAMDVSRDDLFHPKSLYKEVIDNIGYVPNRPVVNGANEILVDKVFIPTWDHYSQWQADCLTYFMKNNKYDIIFSHLHNVDNGGHLFWHFAKHQEMWKNNEEAYKVFIERMYIQTDNYIGRFLPYLDEGWTIIVTADHGLSCQENHGVELGEAGGITTPVMEELGYAKIITDENGNHEFDWANTKAVASRGNHIYINLIGRDEHGIVDPKDQYDLETQIISDLYQYRDHKTGKRVVALAMRNKDAVLLGLSGPECGDIVYFKEETFNVIHADSLSTQNGYADTSLSPIFVAAGPGIKEGYKTERVIRQVDIAPTMAFLSGVRLPAQSEGSPVHQILTEEI</sequence>
<name>Q24ZU5_DESHY</name>
<dbReference type="PANTHER" id="PTHR10151">
    <property type="entry name" value="ECTONUCLEOTIDE PYROPHOSPHATASE/PHOSPHODIESTERASE"/>
    <property type="match status" value="1"/>
</dbReference>
<dbReference type="EMBL" id="AP008230">
    <property type="protein sequence ID" value="BAE82447.1"/>
    <property type="molecule type" value="Genomic_DNA"/>
</dbReference>
<dbReference type="Proteomes" id="UP000001946">
    <property type="component" value="Chromosome"/>
</dbReference>
<organism evidence="1 2">
    <name type="scientific">Desulfitobacterium hafniense (strain Y51)</name>
    <dbReference type="NCBI Taxonomy" id="138119"/>
    <lineage>
        <taxon>Bacteria</taxon>
        <taxon>Bacillati</taxon>
        <taxon>Bacillota</taxon>
        <taxon>Clostridia</taxon>
        <taxon>Eubacteriales</taxon>
        <taxon>Desulfitobacteriaceae</taxon>
        <taxon>Desulfitobacterium</taxon>
    </lineage>
</organism>
<dbReference type="AlphaFoldDB" id="Q24ZU5"/>
<dbReference type="SUPFAM" id="SSF53649">
    <property type="entry name" value="Alkaline phosphatase-like"/>
    <property type="match status" value="1"/>
</dbReference>
<evidence type="ECO:0000313" key="2">
    <source>
        <dbReference type="Proteomes" id="UP000001946"/>
    </source>
</evidence>
<dbReference type="PANTHER" id="PTHR10151:SF120">
    <property type="entry name" value="BIS(5'-ADENOSYL)-TRIPHOSPHATASE"/>
    <property type="match status" value="1"/>
</dbReference>
<dbReference type="Pfam" id="PF01663">
    <property type="entry name" value="Phosphodiest"/>
    <property type="match status" value="2"/>
</dbReference>
<dbReference type="InterPro" id="IPR017850">
    <property type="entry name" value="Alkaline_phosphatase_core_sf"/>
</dbReference>
<reference evidence="1 2" key="1">
    <citation type="journal article" date="2006" name="J. Bacteriol.">
        <title>Complete genome sequence of the dehalorespiring bacterium Desulfitobacterium hafniense Y51 and comparison with Dehalococcoides ethenogenes 195.</title>
        <authorList>
            <person name="Nonaka H."/>
            <person name="Keresztes G."/>
            <person name="Shinoda Y."/>
            <person name="Ikenaga Y."/>
            <person name="Abe M."/>
            <person name="Naito K."/>
            <person name="Inatomi K."/>
            <person name="Furukawa K."/>
            <person name="Inui M."/>
            <person name="Yukawa H."/>
        </authorList>
    </citation>
    <scope>NUCLEOTIDE SEQUENCE [LARGE SCALE GENOMIC DNA]</scope>
    <source>
        <strain evidence="1 2">Y51</strain>
    </source>
</reference>
<dbReference type="HOGENOM" id="CLU_403210_0_0_9"/>
<gene>
    <name evidence="1" type="ordered locus">DSY0658</name>
</gene>
<dbReference type="eggNOG" id="COG3379">
    <property type="taxonomic scope" value="Bacteria"/>
</dbReference>
<dbReference type="GO" id="GO:0016787">
    <property type="term" value="F:hydrolase activity"/>
    <property type="evidence" value="ECO:0007669"/>
    <property type="project" value="UniProtKB-ARBA"/>
</dbReference>
<accession>Q24ZU5</accession>
<evidence type="ECO:0000313" key="1">
    <source>
        <dbReference type="EMBL" id="BAE82447.1"/>
    </source>
</evidence>
<proteinExistence type="predicted"/>
<dbReference type="InterPro" id="IPR002591">
    <property type="entry name" value="Phosphodiest/P_Trfase"/>
</dbReference>
<evidence type="ECO:0008006" key="3">
    <source>
        <dbReference type="Google" id="ProtNLM"/>
    </source>
</evidence>
<protein>
    <recommendedName>
        <fullName evidence="3">Nucleotide pyrophosphatase</fullName>
    </recommendedName>
</protein>
<dbReference type="KEGG" id="dsy:DSY0658"/>
<keyword evidence="2" id="KW-1185">Reference proteome</keyword>
<dbReference type="STRING" id="138119.DSY0658"/>